<organism evidence="1 2">
    <name type="scientific">Elysia crispata</name>
    <name type="common">lettuce slug</name>
    <dbReference type="NCBI Taxonomy" id="231223"/>
    <lineage>
        <taxon>Eukaryota</taxon>
        <taxon>Metazoa</taxon>
        <taxon>Spiralia</taxon>
        <taxon>Lophotrochozoa</taxon>
        <taxon>Mollusca</taxon>
        <taxon>Gastropoda</taxon>
        <taxon>Heterobranchia</taxon>
        <taxon>Euthyneura</taxon>
        <taxon>Panpulmonata</taxon>
        <taxon>Sacoglossa</taxon>
        <taxon>Placobranchoidea</taxon>
        <taxon>Plakobranchidae</taxon>
        <taxon>Elysia</taxon>
    </lineage>
</organism>
<protein>
    <submittedName>
        <fullName evidence="1">Uncharacterized protein</fullName>
    </submittedName>
</protein>
<sequence length="79" mass="8967">MSALSQKDKLVWIELIHNDALVASVYTNIRNAYSGAINLSLPFRFALLPVACQSISSYIGRRCPLALHQMLARWSYRSR</sequence>
<keyword evidence="2" id="KW-1185">Reference proteome</keyword>
<comment type="caution">
    <text evidence="1">The sequence shown here is derived from an EMBL/GenBank/DDBJ whole genome shotgun (WGS) entry which is preliminary data.</text>
</comment>
<name>A0AAE0YSK8_9GAST</name>
<dbReference type="Proteomes" id="UP001283361">
    <property type="component" value="Unassembled WGS sequence"/>
</dbReference>
<proteinExistence type="predicted"/>
<evidence type="ECO:0000313" key="2">
    <source>
        <dbReference type="Proteomes" id="UP001283361"/>
    </source>
</evidence>
<reference evidence="1" key="1">
    <citation type="journal article" date="2023" name="G3 (Bethesda)">
        <title>A reference genome for the long-term kleptoplast-retaining sea slug Elysia crispata morphotype clarki.</title>
        <authorList>
            <person name="Eastman K.E."/>
            <person name="Pendleton A.L."/>
            <person name="Shaikh M.A."/>
            <person name="Suttiyut T."/>
            <person name="Ogas R."/>
            <person name="Tomko P."/>
            <person name="Gavelis G."/>
            <person name="Widhalm J.R."/>
            <person name="Wisecaver J.H."/>
        </authorList>
    </citation>
    <scope>NUCLEOTIDE SEQUENCE</scope>
    <source>
        <strain evidence="1">ECLA1</strain>
    </source>
</reference>
<dbReference type="AlphaFoldDB" id="A0AAE0YSK8"/>
<accession>A0AAE0YSK8</accession>
<gene>
    <name evidence="1" type="ORF">RRG08_016531</name>
</gene>
<dbReference type="EMBL" id="JAWDGP010005546">
    <property type="protein sequence ID" value="KAK3756160.1"/>
    <property type="molecule type" value="Genomic_DNA"/>
</dbReference>
<evidence type="ECO:0000313" key="1">
    <source>
        <dbReference type="EMBL" id="KAK3756160.1"/>
    </source>
</evidence>